<evidence type="ECO:0000313" key="2">
    <source>
        <dbReference type="Proteomes" id="UP000035681"/>
    </source>
</evidence>
<proteinExistence type="predicted"/>
<name>A0A0K0EIJ3_STRER</name>
<feature type="region of interest" description="Disordered" evidence="1">
    <location>
        <begin position="59"/>
        <end position="103"/>
    </location>
</feature>
<evidence type="ECO:0000256" key="1">
    <source>
        <dbReference type="SAM" id="MobiDB-lite"/>
    </source>
</evidence>
<evidence type="ECO:0000313" key="3">
    <source>
        <dbReference type="WBParaSite" id="SSTP_0000929800.1"/>
    </source>
</evidence>
<protein>
    <submittedName>
        <fullName evidence="3 4">Uncharacterized protein</fullName>
    </submittedName>
</protein>
<dbReference type="WBParaSite" id="TCONS_00002806.p1">
    <property type="protein sequence ID" value="TCONS_00002806.p1"/>
    <property type="gene ID" value="XLOC_002607"/>
</dbReference>
<sequence length="103" mass="11551">MNCLSSVKNIFKNNLIFQSNVLLSKNVSTGNHNHTLRVDIKNPSEANRQNFKSFNRTIQSMSESEKSNEIAKKQVDKPFGTGEYNYTLTSTSSTNNNSSSKSK</sequence>
<dbReference type="WBParaSite" id="SSTP_0000929800.1">
    <property type="protein sequence ID" value="SSTP_0000929800.1"/>
    <property type="gene ID" value="SSTP_0000929800"/>
</dbReference>
<keyword evidence="2" id="KW-1185">Reference proteome</keyword>
<accession>A0A0K0EIJ3</accession>
<feature type="compositionally biased region" description="Low complexity" evidence="1">
    <location>
        <begin position="89"/>
        <end position="103"/>
    </location>
</feature>
<organism evidence="3">
    <name type="scientific">Strongyloides stercoralis</name>
    <name type="common">Threadworm</name>
    <dbReference type="NCBI Taxonomy" id="6248"/>
    <lineage>
        <taxon>Eukaryota</taxon>
        <taxon>Metazoa</taxon>
        <taxon>Ecdysozoa</taxon>
        <taxon>Nematoda</taxon>
        <taxon>Chromadorea</taxon>
        <taxon>Rhabditida</taxon>
        <taxon>Tylenchina</taxon>
        <taxon>Panagrolaimomorpha</taxon>
        <taxon>Strongyloidoidea</taxon>
        <taxon>Strongyloididae</taxon>
        <taxon>Strongyloides</taxon>
    </lineage>
</organism>
<dbReference type="AlphaFoldDB" id="A0A0K0EIJ3"/>
<feature type="compositionally biased region" description="Basic and acidic residues" evidence="1">
    <location>
        <begin position="63"/>
        <end position="76"/>
    </location>
</feature>
<dbReference type="Proteomes" id="UP000035681">
    <property type="component" value="Unplaced"/>
</dbReference>
<evidence type="ECO:0000313" key="4">
    <source>
        <dbReference type="WBParaSite" id="TCONS_00002806.p1"/>
    </source>
</evidence>
<reference evidence="3" key="1">
    <citation type="submission" date="2015-08" db="UniProtKB">
        <authorList>
            <consortium name="WormBaseParasite"/>
        </authorList>
    </citation>
    <scope>IDENTIFICATION</scope>
</reference>